<evidence type="ECO:0000313" key="3">
    <source>
        <dbReference type="Proteomes" id="UP001225316"/>
    </source>
</evidence>
<name>A0ABU1APJ9_9BACT</name>
<evidence type="ECO:0000313" key="2">
    <source>
        <dbReference type="EMBL" id="MDQ8206031.1"/>
    </source>
</evidence>
<keyword evidence="3" id="KW-1185">Reference proteome</keyword>
<protein>
    <submittedName>
        <fullName evidence="2">Peptidylprolyl isomerase</fullName>
    </submittedName>
</protein>
<reference evidence="2 3" key="1">
    <citation type="submission" date="2023-04" db="EMBL/GenBank/DDBJ databases">
        <title>A novel bacteria isolated from coastal sediment.</title>
        <authorList>
            <person name="Liu X.-J."/>
            <person name="Du Z.-J."/>
        </authorList>
    </citation>
    <scope>NUCLEOTIDE SEQUENCE [LARGE SCALE GENOMIC DNA]</scope>
    <source>
        <strain evidence="2 3">SDUM461003</strain>
    </source>
</reference>
<dbReference type="Proteomes" id="UP001225316">
    <property type="component" value="Unassembled WGS sequence"/>
</dbReference>
<proteinExistence type="predicted"/>
<comment type="caution">
    <text evidence="2">The sequence shown here is derived from an EMBL/GenBank/DDBJ whole genome shotgun (WGS) entry which is preliminary data.</text>
</comment>
<organism evidence="2 3">
    <name type="scientific">Thalassobacterium maritimum</name>
    <dbReference type="NCBI Taxonomy" id="3041265"/>
    <lineage>
        <taxon>Bacteria</taxon>
        <taxon>Pseudomonadati</taxon>
        <taxon>Verrucomicrobiota</taxon>
        <taxon>Opitutia</taxon>
        <taxon>Puniceicoccales</taxon>
        <taxon>Coraliomargaritaceae</taxon>
        <taxon>Thalassobacterium</taxon>
    </lineage>
</organism>
<dbReference type="Pfam" id="PF13145">
    <property type="entry name" value="Rotamase_2"/>
    <property type="match status" value="1"/>
</dbReference>
<dbReference type="RefSeq" id="WP_308948015.1">
    <property type="nucleotide sequence ID" value="NZ_JARXHW010000001.1"/>
</dbReference>
<dbReference type="InterPro" id="IPR000297">
    <property type="entry name" value="PPIase_PpiC"/>
</dbReference>
<dbReference type="GO" id="GO:0016853">
    <property type="term" value="F:isomerase activity"/>
    <property type="evidence" value="ECO:0007669"/>
    <property type="project" value="UniProtKB-KW"/>
</dbReference>
<sequence>MSEKHSSILSKVSREPMLHFLVAALCIAWLLGLRPQDERPIIRVDAAHVAELVATYESDPRVTKGTADVDELVAEYARDELLYQEALKYEIHRNQNLRGLLIREMRRQLEPVISEPTEEDLRNFLATNAARYKSQPSVAFEHVSWPPEVAKIPDDIQARLNSGVPQKNFGQRIRLANPIPLTYLPHLKTNMGVAAAEQIMASEPGVWSGPIQSKYGTHFIRILHKNSTGEKPFEQIRSTLKSHWISEQIDLKMEQILANIAEAYQLDVPDNYLSVLP</sequence>
<feature type="domain" description="PpiC" evidence="1">
    <location>
        <begin position="116"/>
        <end position="237"/>
    </location>
</feature>
<gene>
    <name evidence="2" type="ORF">QEH52_00790</name>
</gene>
<keyword evidence="2" id="KW-0413">Isomerase</keyword>
<accession>A0ABU1APJ9</accession>
<dbReference type="EMBL" id="JARXHW010000001">
    <property type="protein sequence ID" value="MDQ8206031.1"/>
    <property type="molecule type" value="Genomic_DNA"/>
</dbReference>
<evidence type="ECO:0000259" key="1">
    <source>
        <dbReference type="Pfam" id="PF13145"/>
    </source>
</evidence>